<accession>A0A5C2SN07</accession>
<evidence type="ECO:0000313" key="2">
    <source>
        <dbReference type="Proteomes" id="UP000313359"/>
    </source>
</evidence>
<name>A0A5C2SN07_9APHY</name>
<dbReference type="EMBL" id="ML122253">
    <property type="protein sequence ID" value="RPD65010.1"/>
    <property type="molecule type" value="Genomic_DNA"/>
</dbReference>
<keyword evidence="2" id="KW-1185">Reference proteome</keyword>
<organism evidence="1 2">
    <name type="scientific">Lentinus tigrinus ALCF2SS1-6</name>
    <dbReference type="NCBI Taxonomy" id="1328759"/>
    <lineage>
        <taxon>Eukaryota</taxon>
        <taxon>Fungi</taxon>
        <taxon>Dikarya</taxon>
        <taxon>Basidiomycota</taxon>
        <taxon>Agaricomycotina</taxon>
        <taxon>Agaricomycetes</taxon>
        <taxon>Polyporales</taxon>
        <taxon>Polyporaceae</taxon>
        <taxon>Lentinus</taxon>
    </lineage>
</organism>
<sequence>MRLARHSCRCSGSWHHVRLRWAVWRDPATSARARAREVGGQYCAVQRTGPRVNFCRGGVSPVDVSSCSVFHDGGAMPQTGTNIEYRMAICMRGYVRELKSPCDVLFSVECDDDTREGGRASPNIVGCLDVSDPRCELRSRQDRASNIYVNEEST</sequence>
<dbReference type="Proteomes" id="UP000313359">
    <property type="component" value="Unassembled WGS sequence"/>
</dbReference>
<gene>
    <name evidence="1" type="ORF">L227DRAFT_275095</name>
</gene>
<dbReference type="AlphaFoldDB" id="A0A5C2SN07"/>
<protein>
    <submittedName>
        <fullName evidence="1">Uncharacterized protein</fullName>
    </submittedName>
</protein>
<reference evidence="1" key="1">
    <citation type="journal article" date="2018" name="Genome Biol. Evol.">
        <title>Genomics and development of Lentinus tigrinus, a white-rot wood-decaying mushroom with dimorphic fruiting bodies.</title>
        <authorList>
            <person name="Wu B."/>
            <person name="Xu Z."/>
            <person name="Knudson A."/>
            <person name="Carlson A."/>
            <person name="Chen N."/>
            <person name="Kovaka S."/>
            <person name="LaButti K."/>
            <person name="Lipzen A."/>
            <person name="Pennachio C."/>
            <person name="Riley R."/>
            <person name="Schakwitz W."/>
            <person name="Umezawa K."/>
            <person name="Ohm R.A."/>
            <person name="Grigoriev I.V."/>
            <person name="Nagy L.G."/>
            <person name="Gibbons J."/>
            <person name="Hibbett D."/>
        </authorList>
    </citation>
    <scope>NUCLEOTIDE SEQUENCE [LARGE SCALE GENOMIC DNA]</scope>
    <source>
        <strain evidence="1">ALCF2SS1-6</strain>
    </source>
</reference>
<proteinExistence type="predicted"/>
<evidence type="ECO:0000313" key="1">
    <source>
        <dbReference type="EMBL" id="RPD65010.1"/>
    </source>
</evidence>